<accession>A0A6H5GIB1</accession>
<keyword evidence="2" id="KW-1185">Reference proteome</keyword>
<dbReference type="AlphaFoldDB" id="A0A6H5GIB1"/>
<evidence type="ECO:0000313" key="2">
    <source>
        <dbReference type="Proteomes" id="UP000479000"/>
    </source>
</evidence>
<proteinExistence type="predicted"/>
<protein>
    <submittedName>
        <fullName evidence="1">Uncharacterized protein</fullName>
    </submittedName>
</protein>
<evidence type="ECO:0000313" key="1">
    <source>
        <dbReference type="EMBL" id="CAB0002793.1"/>
    </source>
</evidence>
<organism evidence="1 2">
    <name type="scientific">Nesidiocoris tenuis</name>
    <dbReference type="NCBI Taxonomy" id="355587"/>
    <lineage>
        <taxon>Eukaryota</taxon>
        <taxon>Metazoa</taxon>
        <taxon>Ecdysozoa</taxon>
        <taxon>Arthropoda</taxon>
        <taxon>Hexapoda</taxon>
        <taxon>Insecta</taxon>
        <taxon>Pterygota</taxon>
        <taxon>Neoptera</taxon>
        <taxon>Paraneoptera</taxon>
        <taxon>Hemiptera</taxon>
        <taxon>Heteroptera</taxon>
        <taxon>Panheteroptera</taxon>
        <taxon>Cimicomorpha</taxon>
        <taxon>Miridae</taxon>
        <taxon>Dicyphina</taxon>
        <taxon>Nesidiocoris</taxon>
    </lineage>
</organism>
<dbReference type="Proteomes" id="UP000479000">
    <property type="component" value="Unassembled WGS sequence"/>
</dbReference>
<name>A0A6H5GIB1_9HEMI</name>
<dbReference type="EMBL" id="CADCXU010012900">
    <property type="protein sequence ID" value="CAB0002793.1"/>
    <property type="molecule type" value="Genomic_DNA"/>
</dbReference>
<sequence length="89" mass="9954">MVSEYNKYPHIPQARRILASSGPWAYKGKSQCRGRPLGQEENTYLRKAARLKAAGKGNGHAVSPRLCGVYLMRVFCVSFGPLQQVPLYE</sequence>
<reference evidence="1 2" key="1">
    <citation type="submission" date="2020-02" db="EMBL/GenBank/DDBJ databases">
        <authorList>
            <person name="Ferguson B K."/>
        </authorList>
    </citation>
    <scope>NUCLEOTIDE SEQUENCE [LARGE SCALE GENOMIC DNA]</scope>
</reference>
<gene>
    <name evidence="1" type="ORF">NTEN_LOCUS8580</name>
</gene>